<keyword evidence="2" id="KW-1185">Reference proteome</keyword>
<gene>
    <name evidence="1" type="ORF">LTS18_009419</name>
</gene>
<evidence type="ECO:0000313" key="1">
    <source>
        <dbReference type="EMBL" id="KAK3060069.1"/>
    </source>
</evidence>
<sequence>MAADGAFDDAVRGCVAIVHVAATTTYAPNPHEVITPTVAGLHNILKSAIRTNSIRRFVLTSSSTAARQPQPNVSFHVHSSSWNDAIVDKAWETPPYDQSRSRVVYGASKVAEERELWSFVENQKPGFVVNAVLPNFNIGEILSPDPPKSSSSGWVKGLYDGDEGDTEYMRSFAAQYMVDVKDTARLHVAALMFDDVKIERLFAFAEPFNFNKLLRYIRAVAPRDIQLPEEIENAAGDISSVDTKRSVELLRRMGRQGWTSMEQSVLENCIGLT</sequence>
<dbReference type="EMBL" id="JAWDJW010008880">
    <property type="protein sequence ID" value="KAK3060069.1"/>
    <property type="molecule type" value="Genomic_DNA"/>
</dbReference>
<reference evidence="1" key="1">
    <citation type="submission" date="2024-09" db="EMBL/GenBank/DDBJ databases">
        <title>Black Yeasts Isolated from many extreme environments.</title>
        <authorList>
            <person name="Coleine C."/>
            <person name="Stajich J.E."/>
            <person name="Selbmann L."/>
        </authorList>
    </citation>
    <scope>NUCLEOTIDE SEQUENCE</scope>
    <source>
        <strain evidence="1">CCFEE 5737</strain>
    </source>
</reference>
<protein>
    <submittedName>
        <fullName evidence="1">Uncharacterized protein</fullName>
    </submittedName>
</protein>
<name>A0ACC3D0N5_9PEZI</name>
<comment type="caution">
    <text evidence="1">The sequence shown here is derived from an EMBL/GenBank/DDBJ whole genome shotgun (WGS) entry which is preliminary data.</text>
</comment>
<dbReference type="Proteomes" id="UP001186974">
    <property type="component" value="Unassembled WGS sequence"/>
</dbReference>
<accession>A0ACC3D0N5</accession>
<proteinExistence type="predicted"/>
<organism evidence="1 2">
    <name type="scientific">Coniosporium uncinatum</name>
    <dbReference type="NCBI Taxonomy" id="93489"/>
    <lineage>
        <taxon>Eukaryota</taxon>
        <taxon>Fungi</taxon>
        <taxon>Dikarya</taxon>
        <taxon>Ascomycota</taxon>
        <taxon>Pezizomycotina</taxon>
        <taxon>Dothideomycetes</taxon>
        <taxon>Dothideomycetes incertae sedis</taxon>
        <taxon>Coniosporium</taxon>
    </lineage>
</organism>
<evidence type="ECO:0000313" key="2">
    <source>
        <dbReference type="Proteomes" id="UP001186974"/>
    </source>
</evidence>